<dbReference type="EMBL" id="JACJTC010000004">
    <property type="protein sequence ID" value="MBD2611083.1"/>
    <property type="molecule type" value="Genomic_DNA"/>
</dbReference>
<keyword evidence="5" id="KW-0963">Cytoplasm</keyword>
<comment type="cofactor">
    <cofactor evidence="5">
        <name>pyridoxal 5'-phosphate</name>
        <dbReference type="ChEBI" id="CHEBI:597326"/>
    </cofactor>
    <text evidence="5">Binds 1 pyridoxal phosphate per subunit.</text>
</comment>
<dbReference type="InterPro" id="IPR015421">
    <property type="entry name" value="PyrdxlP-dep_Trfase_major"/>
</dbReference>
<comment type="subunit">
    <text evidence="5">Homodimer.</text>
</comment>
<keyword evidence="8" id="KW-1185">Reference proteome</keyword>
<dbReference type="InterPro" id="IPR049704">
    <property type="entry name" value="Aminotrans_3_PPA_site"/>
</dbReference>
<keyword evidence="3 5" id="KW-0808">Transferase</keyword>
<reference evidence="7 8" key="1">
    <citation type="journal article" date="2020" name="ISME J.">
        <title>Comparative genomics reveals insights into cyanobacterial evolution and habitat adaptation.</title>
        <authorList>
            <person name="Chen M.Y."/>
            <person name="Teng W.K."/>
            <person name="Zhao L."/>
            <person name="Hu C.X."/>
            <person name="Zhou Y.K."/>
            <person name="Han B.P."/>
            <person name="Song L.R."/>
            <person name="Shu W.S."/>
        </authorList>
    </citation>
    <scope>NUCLEOTIDE SEQUENCE [LARGE SCALE GENOMIC DNA]</scope>
    <source>
        <strain evidence="7 8">FACHB-252</strain>
    </source>
</reference>
<dbReference type="PROSITE" id="PS00600">
    <property type="entry name" value="AA_TRANSFER_CLASS_3"/>
    <property type="match status" value="1"/>
</dbReference>
<dbReference type="EC" id="2.6.1.11" evidence="5"/>
<dbReference type="Gene3D" id="3.90.1150.10">
    <property type="entry name" value="Aspartate Aminotransferase, domain 1"/>
    <property type="match status" value="1"/>
</dbReference>
<dbReference type="InterPro" id="IPR015424">
    <property type="entry name" value="PyrdxlP-dep_Trfase"/>
</dbReference>
<dbReference type="InterPro" id="IPR004636">
    <property type="entry name" value="AcOrn/SuccOrn_fam"/>
</dbReference>
<organism evidence="7 8">
    <name type="scientific">Nostoc punctiforme FACHB-252</name>
    <dbReference type="NCBI Taxonomy" id="1357509"/>
    <lineage>
        <taxon>Bacteria</taxon>
        <taxon>Bacillati</taxon>
        <taxon>Cyanobacteriota</taxon>
        <taxon>Cyanophyceae</taxon>
        <taxon>Nostocales</taxon>
        <taxon>Nostocaceae</taxon>
        <taxon>Nostoc</taxon>
    </lineage>
</organism>
<evidence type="ECO:0000256" key="6">
    <source>
        <dbReference type="SAM" id="MobiDB-lite"/>
    </source>
</evidence>
<dbReference type="PANTHER" id="PTHR11986">
    <property type="entry name" value="AMINOTRANSFERASE CLASS III"/>
    <property type="match status" value="1"/>
</dbReference>
<feature type="binding site" evidence="5">
    <location>
        <begin position="248"/>
        <end position="251"/>
    </location>
    <ligand>
        <name>pyridoxal 5'-phosphate</name>
        <dbReference type="ChEBI" id="CHEBI:597326"/>
    </ligand>
</feature>
<proteinExistence type="inferred from homology"/>
<name>A0ABR8H7P1_NOSPU</name>
<dbReference type="InterPro" id="IPR005814">
    <property type="entry name" value="Aminotrans_3"/>
</dbReference>
<comment type="similarity">
    <text evidence="5">Belongs to the class-III pyridoxal-phosphate-dependent aminotransferase family. ArgD subfamily.</text>
</comment>
<dbReference type="PIRSF" id="PIRSF000521">
    <property type="entry name" value="Transaminase_4ab_Lys_Orn"/>
    <property type="match status" value="1"/>
</dbReference>
<feature type="binding site" evidence="5">
    <location>
        <position position="304"/>
    </location>
    <ligand>
        <name>N(2)-acetyl-L-ornithine</name>
        <dbReference type="ChEBI" id="CHEBI:57805"/>
    </ligand>
</feature>
<dbReference type="CDD" id="cd00610">
    <property type="entry name" value="OAT_like"/>
    <property type="match status" value="1"/>
</dbReference>
<dbReference type="HAMAP" id="MF_01107">
    <property type="entry name" value="ArgD_aminotrans_3"/>
    <property type="match status" value="1"/>
</dbReference>
<keyword evidence="1 5" id="KW-0032">Aminotransferase</keyword>
<feature type="region of interest" description="Disordered" evidence="6">
    <location>
        <begin position="1"/>
        <end position="21"/>
    </location>
</feature>
<evidence type="ECO:0000256" key="5">
    <source>
        <dbReference type="HAMAP-Rule" id="MF_01107"/>
    </source>
</evidence>
<sequence length="427" mass="46446">MSLQTLVEQTTIPPNSGSLTSSPFEADSFNEAVMSTYGRFPLALERGAGCRVWDTQGREYLDFVAGIATCTLGHAHPVMVEAVTRQIQKLHHVSNLYYIPEQGELAQWLVEHSCADRVFFCNSGAEANEAAIKLARKYAHTVLDIEKPIILTANASFHGRTLATITATGQPKYQKYFDPLMPGFHYINYNDINSVELAISELDEGDYRVAAILIEPLQGEGGVRPGDVAYFQKLRQICDETGILLIFDEVQVGMGRSGKLWGYEHLGVEPDIFTSAKGLGGGIPIGAMLSKKFCDVFQPGEHASTFGGNPFVCGVALSVCQTLERENILQNVQDRGEQLRTGLKAMAAKYPDRISEVRGWGLINGLELRGDIALTAADVVNAAIQEGLLLVPAGPKVVRFVPPLIVTEAEVNTALQAVERAIAIAIK</sequence>
<dbReference type="NCBIfam" id="TIGR00707">
    <property type="entry name" value="argD"/>
    <property type="match status" value="1"/>
</dbReference>
<dbReference type="InterPro" id="IPR015422">
    <property type="entry name" value="PyrdxlP-dep_Trfase_small"/>
</dbReference>
<comment type="pathway">
    <text evidence="5">Amino-acid biosynthesis; L-arginine biosynthesis; N(2)-acetyl-L-ornithine from L-glutamate: step 4/4.</text>
</comment>
<feature type="binding site" evidence="5">
    <location>
        <begin position="124"/>
        <end position="125"/>
    </location>
    <ligand>
        <name>pyridoxal 5'-phosphate</name>
        <dbReference type="ChEBI" id="CHEBI:597326"/>
    </ligand>
</feature>
<feature type="binding site" evidence="5">
    <location>
        <position position="157"/>
    </location>
    <ligand>
        <name>pyridoxal 5'-phosphate</name>
        <dbReference type="ChEBI" id="CHEBI:597326"/>
    </ligand>
</feature>
<evidence type="ECO:0000256" key="1">
    <source>
        <dbReference type="ARBA" id="ARBA00022576"/>
    </source>
</evidence>
<dbReference type="Proteomes" id="UP000606396">
    <property type="component" value="Unassembled WGS sequence"/>
</dbReference>
<dbReference type="Pfam" id="PF00202">
    <property type="entry name" value="Aminotran_3"/>
    <property type="match status" value="1"/>
</dbReference>
<dbReference type="GO" id="GO:0008483">
    <property type="term" value="F:transaminase activity"/>
    <property type="evidence" value="ECO:0007669"/>
    <property type="project" value="UniProtKB-KW"/>
</dbReference>
<dbReference type="NCBIfam" id="NF002325">
    <property type="entry name" value="PRK01278.1"/>
    <property type="match status" value="1"/>
</dbReference>
<protein>
    <recommendedName>
        <fullName evidence="5">Acetylornithine aminotransferase</fullName>
        <shortName evidence="5">ACOAT</shortName>
        <ecNumber evidence="5">2.6.1.11</ecNumber>
    </recommendedName>
</protein>
<evidence type="ECO:0000256" key="2">
    <source>
        <dbReference type="ARBA" id="ARBA00022605"/>
    </source>
</evidence>
<comment type="subcellular location">
    <subcellularLocation>
        <location evidence="5">Cytoplasm</location>
    </subcellularLocation>
</comment>
<evidence type="ECO:0000256" key="4">
    <source>
        <dbReference type="ARBA" id="ARBA00022898"/>
    </source>
</evidence>
<keyword evidence="5" id="KW-0055">Arginine biosynthesis</keyword>
<gene>
    <name evidence="5" type="primary">argD</name>
    <name evidence="7" type="ORF">H6G94_07335</name>
</gene>
<dbReference type="Gene3D" id="3.40.640.10">
    <property type="entry name" value="Type I PLP-dependent aspartate aminotransferase-like (Major domain)"/>
    <property type="match status" value="1"/>
</dbReference>
<dbReference type="InterPro" id="IPR050103">
    <property type="entry name" value="Class-III_PLP-dep_AT"/>
</dbReference>
<dbReference type="RefSeq" id="WP_190948905.1">
    <property type="nucleotide sequence ID" value="NZ_JACJTC010000004.1"/>
</dbReference>
<dbReference type="SUPFAM" id="SSF53383">
    <property type="entry name" value="PLP-dependent transferases"/>
    <property type="match status" value="1"/>
</dbReference>
<evidence type="ECO:0000256" key="3">
    <source>
        <dbReference type="ARBA" id="ARBA00022679"/>
    </source>
</evidence>
<comment type="miscellaneous">
    <text evidence="5">May also have succinyldiaminopimelate aminotransferase activity, thus carrying out the corresponding step in lysine biosynthesis.</text>
</comment>
<accession>A0ABR8H7P1</accession>
<comment type="catalytic activity">
    <reaction evidence="5">
        <text>N(2)-acetyl-L-ornithine + 2-oxoglutarate = N-acetyl-L-glutamate 5-semialdehyde + L-glutamate</text>
        <dbReference type="Rhea" id="RHEA:18049"/>
        <dbReference type="ChEBI" id="CHEBI:16810"/>
        <dbReference type="ChEBI" id="CHEBI:29123"/>
        <dbReference type="ChEBI" id="CHEBI:29985"/>
        <dbReference type="ChEBI" id="CHEBI:57805"/>
        <dbReference type="EC" id="2.6.1.11"/>
    </reaction>
</comment>
<evidence type="ECO:0000313" key="7">
    <source>
        <dbReference type="EMBL" id="MBD2611083.1"/>
    </source>
</evidence>
<evidence type="ECO:0000313" key="8">
    <source>
        <dbReference type="Proteomes" id="UP000606396"/>
    </source>
</evidence>
<dbReference type="PANTHER" id="PTHR11986:SF79">
    <property type="entry name" value="ACETYLORNITHINE AMINOTRANSFERASE, MITOCHONDRIAL"/>
    <property type="match status" value="1"/>
</dbReference>
<keyword evidence="4 5" id="KW-0663">Pyridoxal phosphate</keyword>
<keyword evidence="2 5" id="KW-0028">Amino-acid biosynthesis</keyword>
<feature type="modified residue" description="N6-(pyridoxal phosphate)lysine" evidence="5">
    <location>
        <position position="277"/>
    </location>
</feature>
<feature type="binding site" evidence="5">
    <location>
        <position position="305"/>
    </location>
    <ligand>
        <name>pyridoxal 5'-phosphate</name>
        <dbReference type="ChEBI" id="CHEBI:597326"/>
    </ligand>
</feature>
<comment type="caution">
    <text evidence="7">The sequence shown here is derived from an EMBL/GenBank/DDBJ whole genome shotgun (WGS) entry which is preliminary data.</text>
</comment>
<feature type="binding site" evidence="5">
    <location>
        <position position="160"/>
    </location>
    <ligand>
        <name>N(2)-acetyl-L-ornithine</name>
        <dbReference type="ChEBI" id="CHEBI:57805"/>
    </ligand>
</feature>